<reference evidence="11" key="2">
    <citation type="submission" date="2025-08" db="UniProtKB">
        <authorList>
            <consortium name="Ensembl"/>
        </authorList>
    </citation>
    <scope>IDENTIFICATION</scope>
</reference>
<keyword evidence="8" id="KW-0175">Coiled coil</keyword>
<dbReference type="InterPro" id="IPR011993">
    <property type="entry name" value="PH-like_dom_sf"/>
</dbReference>
<dbReference type="FunFam" id="1.20.58.60:FF:000011">
    <property type="entry name" value="Spectrin beta chain"/>
    <property type="match status" value="1"/>
</dbReference>
<dbReference type="SUPFAM" id="SSF46966">
    <property type="entry name" value="Spectrin repeat"/>
    <property type="match status" value="3"/>
</dbReference>
<evidence type="ECO:0000313" key="11">
    <source>
        <dbReference type="Ensembl" id="ENSUAMP00000008450.1"/>
    </source>
</evidence>
<dbReference type="Proteomes" id="UP000291022">
    <property type="component" value="Unassembled WGS sequence"/>
</dbReference>
<dbReference type="OMA" id="CRGCTPP"/>
<feature type="coiled-coil region" evidence="8">
    <location>
        <begin position="183"/>
        <end position="210"/>
    </location>
</feature>
<evidence type="ECO:0000256" key="4">
    <source>
        <dbReference type="ARBA" id="ARBA00022490"/>
    </source>
</evidence>
<keyword evidence="3" id="KW-0117">Actin capping</keyword>
<evidence type="ECO:0000256" key="1">
    <source>
        <dbReference type="ARBA" id="ARBA00004245"/>
    </source>
</evidence>
<dbReference type="PROSITE" id="PS50003">
    <property type="entry name" value="PH_DOMAIN"/>
    <property type="match status" value="1"/>
</dbReference>
<dbReference type="SMART" id="SM00150">
    <property type="entry name" value="SPEC"/>
    <property type="match status" value="3"/>
</dbReference>
<evidence type="ECO:0000313" key="12">
    <source>
        <dbReference type="Proteomes" id="UP000291022"/>
    </source>
</evidence>
<dbReference type="GO" id="GO:0051693">
    <property type="term" value="P:actin filament capping"/>
    <property type="evidence" value="ECO:0007669"/>
    <property type="project" value="UniProtKB-KW"/>
</dbReference>
<dbReference type="PRINTS" id="PR00683">
    <property type="entry name" value="SPECTRINPH"/>
</dbReference>
<accession>A0A452QSC8</accession>
<keyword evidence="4" id="KW-0963">Cytoplasm</keyword>
<evidence type="ECO:0000256" key="6">
    <source>
        <dbReference type="ARBA" id="ARBA00023203"/>
    </source>
</evidence>
<feature type="compositionally biased region" description="Polar residues" evidence="9">
    <location>
        <begin position="448"/>
        <end position="464"/>
    </location>
</feature>
<dbReference type="GO" id="GO:0016020">
    <property type="term" value="C:membrane"/>
    <property type="evidence" value="ECO:0007669"/>
    <property type="project" value="UniProtKB-ARBA"/>
</dbReference>
<dbReference type="FunFam" id="1.20.58.60:FF:000019">
    <property type="entry name" value="Spectrin beta chain"/>
    <property type="match status" value="1"/>
</dbReference>
<dbReference type="SUPFAM" id="SSF50729">
    <property type="entry name" value="PH domain-like"/>
    <property type="match status" value="1"/>
</dbReference>
<reference evidence="12" key="1">
    <citation type="submission" date="2016-06" db="EMBL/GenBank/DDBJ databases">
        <title>De novo assembly and RNA-Seq shows season-dependent expression and editing in black bear kidneys.</title>
        <authorList>
            <person name="Korstanje R."/>
            <person name="Srivastava A."/>
            <person name="Sarsani V.K."/>
            <person name="Sheehan S.M."/>
            <person name="Seger R.L."/>
            <person name="Barter M.E."/>
            <person name="Lindqvist C."/>
            <person name="Brody L.C."/>
            <person name="Mullikin J.C."/>
        </authorList>
    </citation>
    <scope>NUCLEOTIDE SEQUENCE [LARGE SCALE GENOMIC DNA]</scope>
</reference>
<dbReference type="Gene3D" id="2.30.29.30">
    <property type="entry name" value="Pleckstrin-homology domain (PH domain)/Phosphotyrosine-binding domain (PTB)"/>
    <property type="match status" value="1"/>
</dbReference>
<dbReference type="AlphaFoldDB" id="A0A452QSC8"/>
<dbReference type="GeneTree" id="ENSGT00940000154864"/>
<comment type="similarity">
    <text evidence="2">Belongs to the spectrin family.</text>
</comment>
<dbReference type="InterPro" id="IPR041681">
    <property type="entry name" value="PH_9"/>
</dbReference>
<sequence>MRQSKVDKLYAGLKDLAEERRGKLDERHRLFQLNREVDDLEQWIAEREVVAGSHELGQDYEHVTMLQERFREFARDTGNIGQERVDTVNHMADELINSGHSDAATIAEWKDGLNEAWADLLELIDTRTQILAASYELHKFYHDAKEIFGRIQDKHKKLPEELGRDQNTVETLQRMHTTFEHDIQALGTQVRQLQEDAARLQAAYAGDKADDIQKRENEVLEAWKALLDACEGRRVRLVDTGDKFRFFSMVRDLMLWMEDVIRQIEAQEKPSLNLLNGYFVSFLGTYHLVEYMNKYLVLIKAEIHAVYDSFTTCIELGNLLARKLLQLTEKRKEMIDKWEDRGKWVIDRILEVHQFSRDASVAEAWLLGQEPYLSSREIGQSVDEVEKLIKRHEAFEKSAATWDERFSALERLTTLELLEVRRQQEEEERKRRPPSPEPSTKASEETESQQQWDTSKGEQVSQNGLPAEQGSPRMAETVDTSEMVNGAAEQRTSSKESSPIPSPTSDRKAKTALPAQSAATLPARTQETPSAQMEGFLNRKHEWEAHNKKASSRSWHNVYCVINNQEMGFYKDAKTAASGIPYHSEVPVSLKEAICEVALDYKKKKHVFKLRLSQSRRCCSLPTSYLELGQVSHPGAGWR</sequence>
<keyword evidence="6" id="KW-0009">Actin-binding</keyword>
<dbReference type="STRING" id="9643.ENSUAMP00000008450"/>
<dbReference type="PANTHER" id="PTHR11915">
    <property type="entry name" value="SPECTRIN/FILAMIN RELATED CYTOSKELETAL PROTEIN"/>
    <property type="match status" value="1"/>
</dbReference>
<feature type="compositionally biased region" description="Polar residues" evidence="9">
    <location>
        <begin position="517"/>
        <end position="529"/>
    </location>
</feature>
<evidence type="ECO:0000256" key="7">
    <source>
        <dbReference type="ARBA" id="ARBA00023212"/>
    </source>
</evidence>
<comment type="subcellular location">
    <subcellularLocation>
        <location evidence="1">Cytoplasm</location>
        <location evidence="1">Cytoskeleton</location>
    </subcellularLocation>
</comment>
<dbReference type="Gene3D" id="1.20.58.60">
    <property type="match status" value="3"/>
</dbReference>
<dbReference type="CDD" id="cd00176">
    <property type="entry name" value="SPEC"/>
    <property type="match status" value="2"/>
</dbReference>
<dbReference type="Pfam" id="PF15410">
    <property type="entry name" value="PH_9"/>
    <property type="match status" value="1"/>
</dbReference>
<dbReference type="GO" id="GO:0005543">
    <property type="term" value="F:phospholipid binding"/>
    <property type="evidence" value="ECO:0007669"/>
    <property type="project" value="InterPro"/>
</dbReference>
<dbReference type="GO" id="GO:0005856">
    <property type="term" value="C:cytoskeleton"/>
    <property type="evidence" value="ECO:0007669"/>
    <property type="project" value="UniProtKB-SubCell"/>
</dbReference>
<feature type="domain" description="PH" evidence="10">
    <location>
        <begin position="530"/>
        <end position="639"/>
    </location>
</feature>
<evidence type="ECO:0000256" key="8">
    <source>
        <dbReference type="SAM" id="Coils"/>
    </source>
</evidence>
<keyword evidence="5" id="KW-0677">Repeat</keyword>
<organism evidence="11 12">
    <name type="scientific">Ursus americanus</name>
    <name type="common">American black bear</name>
    <name type="synonym">Euarctos americanus</name>
    <dbReference type="NCBI Taxonomy" id="9643"/>
    <lineage>
        <taxon>Eukaryota</taxon>
        <taxon>Metazoa</taxon>
        <taxon>Chordata</taxon>
        <taxon>Craniata</taxon>
        <taxon>Vertebrata</taxon>
        <taxon>Euteleostomi</taxon>
        <taxon>Mammalia</taxon>
        <taxon>Eutheria</taxon>
        <taxon>Laurasiatheria</taxon>
        <taxon>Carnivora</taxon>
        <taxon>Caniformia</taxon>
        <taxon>Ursidae</taxon>
        <taxon>Ursus</taxon>
    </lineage>
</organism>
<keyword evidence="12" id="KW-1185">Reference proteome</keyword>
<dbReference type="InterPro" id="IPR002017">
    <property type="entry name" value="Spectrin_repeat"/>
</dbReference>
<evidence type="ECO:0000256" key="2">
    <source>
        <dbReference type="ARBA" id="ARBA00006826"/>
    </source>
</evidence>
<name>A0A452QSC8_URSAM</name>
<dbReference type="FunFam" id="2.30.29.30:FF:000024">
    <property type="entry name" value="Spectrin beta chain"/>
    <property type="match status" value="1"/>
</dbReference>
<dbReference type="Ensembl" id="ENSUAMT00000009526.1">
    <property type="protein sequence ID" value="ENSUAMP00000008450.1"/>
    <property type="gene ID" value="ENSUAMG00000007124.1"/>
</dbReference>
<dbReference type="Pfam" id="PF00435">
    <property type="entry name" value="Spectrin"/>
    <property type="match status" value="3"/>
</dbReference>
<protein>
    <recommendedName>
        <fullName evidence="10">PH domain-containing protein</fullName>
    </recommendedName>
</protein>
<dbReference type="InterPro" id="IPR001849">
    <property type="entry name" value="PH_domain"/>
</dbReference>
<proteinExistence type="inferred from homology"/>
<dbReference type="GO" id="GO:0003779">
    <property type="term" value="F:actin binding"/>
    <property type="evidence" value="ECO:0007669"/>
    <property type="project" value="UniProtKB-KW"/>
</dbReference>
<feature type="region of interest" description="Disordered" evidence="9">
    <location>
        <begin position="422"/>
        <end position="529"/>
    </location>
</feature>
<evidence type="ECO:0000256" key="3">
    <source>
        <dbReference type="ARBA" id="ARBA00022467"/>
    </source>
</evidence>
<evidence type="ECO:0000256" key="9">
    <source>
        <dbReference type="SAM" id="MobiDB-lite"/>
    </source>
</evidence>
<dbReference type="GO" id="GO:0005737">
    <property type="term" value="C:cytoplasm"/>
    <property type="evidence" value="ECO:0007669"/>
    <property type="project" value="UniProtKB-ARBA"/>
</dbReference>
<dbReference type="CDD" id="cd10571">
    <property type="entry name" value="PH_beta_spectrin"/>
    <property type="match status" value="1"/>
</dbReference>
<reference evidence="11" key="3">
    <citation type="submission" date="2025-09" db="UniProtKB">
        <authorList>
            <consortium name="Ensembl"/>
        </authorList>
    </citation>
    <scope>IDENTIFICATION</scope>
</reference>
<keyword evidence="7" id="KW-0206">Cytoskeleton</keyword>
<evidence type="ECO:0000259" key="10">
    <source>
        <dbReference type="PROSITE" id="PS50003"/>
    </source>
</evidence>
<dbReference type="InterPro" id="IPR001605">
    <property type="entry name" value="PH_dom-spectrin-type"/>
</dbReference>
<dbReference type="InterPro" id="IPR018159">
    <property type="entry name" value="Spectrin/alpha-actinin"/>
</dbReference>
<evidence type="ECO:0000256" key="5">
    <source>
        <dbReference type="ARBA" id="ARBA00022737"/>
    </source>
</evidence>